<keyword evidence="4" id="KW-0418">Kinase</keyword>
<dbReference type="PROSITE" id="PS50887">
    <property type="entry name" value="GGDEF"/>
    <property type="match status" value="1"/>
</dbReference>
<dbReference type="FunFam" id="3.30.70.270:FF:000001">
    <property type="entry name" value="Diguanylate cyclase domain protein"/>
    <property type="match status" value="1"/>
</dbReference>
<dbReference type="Gene3D" id="3.30.70.270">
    <property type="match status" value="1"/>
</dbReference>
<reference evidence="8 9" key="1">
    <citation type="submission" date="2018-06" db="EMBL/GenBank/DDBJ databases">
        <authorList>
            <consortium name="Pathogen Informatics"/>
            <person name="Doyle S."/>
        </authorList>
    </citation>
    <scope>NUCLEOTIDE SEQUENCE [LARGE SCALE GENOMIC DNA]</scope>
    <source>
        <strain evidence="8 9">NCTC11842</strain>
    </source>
</reference>
<evidence type="ECO:0000256" key="5">
    <source>
        <dbReference type="ARBA" id="ARBA00034247"/>
    </source>
</evidence>
<evidence type="ECO:0000256" key="4">
    <source>
        <dbReference type="ARBA" id="ARBA00022777"/>
    </source>
</evidence>
<evidence type="ECO:0000313" key="7">
    <source>
        <dbReference type="EMBL" id="MBF8643525.1"/>
    </source>
</evidence>
<dbReference type="PANTHER" id="PTHR45138">
    <property type="entry name" value="REGULATORY COMPONENTS OF SENSORY TRANSDUCTION SYSTEM"/>
    <property type="match status" value="1"/>
</dbReference>
<dbReference type="Gene3D" id="3.30.450.20">
    <property type="entry name" value="PAS domain"/>
    <property type="match status" value="1"/>
</dbReference>
<gene>
    <name evidence="8" type="primary">adrA_1</name>
    <name evidence="7" type="ORF">IRZ65_22945</name>
    <name evidence="8" type="ORF">NCTC11842_02615</name>
</gene>
<evidence type="ECO:0000313" key="10">
    <source>
        <dbReference type="Proteomes" id="UP000626180"/>
    </source>
</evidence>
<accession>A0A2X2CR33</accession>
<protein>
    <recommendedName>
        <fullName evidence="3">diguanylate cyclase</fullName>
        <ecNumber evidence="3">2.7.7.65</ecNumber>
    </recommendedName>
</protein>
<dbReference type="InterPro" id="IPR029787">
    <property type="entry name" value="Nucleotide_cyclase"/>
</dbReference>
<dbReference type="SUPFAM" id="SSF55785">
    <property type="entry name" value="PYP-like sensor domain (PAS domain)"/>
    <property type="match status" value="1"/>
</dbReference>
<sequence length="317" mass="36257">MAIELDDLHWMLDIVQHIDVGVLVINRKYEVEVWNSFMENHSGIVPSDAQGKLLFSLFPEMDEDWFRYKVEGVAMLGTPMFTIWEQRPYLVKFKNYQPITGLEDYMYQNVTILPLRDTRGGVGYIGIIIYDVTRVATNTRQLQSVNGQLEQLSRTDRLTGLFNRGFWDECLKHEFARHLRYRCNVGLVILDIDHFKKINDTYGHPGGDKVIQALANLINGHIRATDRAGRYGGEEFVILMPDTPCSGAQIFAERLRQQAEQLKVEHEGKQIAFTISLGIADLSLPVESHEVLLERADQALYQSKHNGRNQVTVYSGA</sequence>
<dbReference type="GO" id="GO:0016301">
    <property type="term" value="F:kinase activity"/>
    <property type="evidence" value="ECO:0007669"/>
    <property type="project" value="UniProtKB-KW"/>
</dbReference>
<dbReference type="GO" id="GO:0052621">
    <property type="term" value="F:diguanylate cyclase activity"/>
    <property type="evidence" value="ECO:0007669"/>
    <property type="project" value="UniProtKB-EC"/>
</dbReference>
<dbReference type="RefSeq" id="WP_073450841.1">
    <property type="nucleotide sequence ID" value="NZ_FQYS01000026.1"/>
</dbReference>
<dbReference type="Proteomes" id="UP000626180">
    <property type="component" value="Unassembled WGS sequence"/>
</dbReference>
<dbReference type="Pfam" id="PF00990">
    <property type="entry name" value="GGDEF"/>
    <property type="match status" value="1"/>
</dbReference>
<evidence type="ECO:0000313" key="9">
    <source>
        <dbReference type="Proteomes" id="UP000250443"/>
    </source>
</evidence>
<dbReference type="PANTHER" id="PTHR45138:SF9">
    <property type="entry name" value="DIGUANYLATE CYCLASE DGCM-RELATED"/>
    <property type="match status" value="1"/>
</dbReference>
<dbReference type="EMBL" id="UAUF01000012">
    <property type="protein sequence ID" value="SPZ08116.1"/>
    <property type="molecule type" value="Genomic_DNA"/>
</dbReference>
<reference evidence="7 10" key="2">
    <citation type="submission" date="2020-10" db="EMBL/GenBank/DDBJ databases">
        <title>Genome sequences of Pseudomonas isolates.</title>
        <authorList>
            <person name="Wessels L."/>
            <person name="Reich F."/>
            <person name="Hammerl J."/>
        </authorList>
    </citation>
    <scope>NUCLEOTIDE SEQUENCE [LARGE SCALE GENOMIC DNA]</scope>
    <source>
        <strain evidence="7 10">20-MO00624-0</strain>
    </source>
</reference>
<evidence type="ECO:0000256" key="1">
    <source>
        <dbReference type="ARBA" id="ARBA00001946"/>
    </source>
</evidence>
<keyword evidence="10" id="KW-1185">Reference proteome</keyword>
<comment type="catalytic activity">
    <reaction evidence="5">
        <text>2 GTP = 3',3'-c-di-GMP + 2 diphosphate</text>
        <dbReference type="Rhea" id="RHEA:24898"/>
        <dbReference type="ChEBI" id="CHEBI:33019"/>
        <dbReference type="ChEBI" id="CHEBI:37565"/>
        <dbReference type="ChEBI" id="CHEBI:58805"/>
        <dbReference type="EC" id="2.7.7.65"/>
    </reaction>
</comment>
<proteinExistence type="predicted"/>
<organism evidence="8 9">
    <name type="scientific">Pseudomonas luteola</name>
    <dbReference type="NCBI Taxonomy" id="47886"/>
    <lineage>
        <taxon>Bacteria</taxon>
        <taxon>Pseudomonadati</taxon>
        <taxon>Pseudomonadota</taxon>
        <taxon>Gammaproteobacteria</taxon>
        <taxon>Pseudomonadales</taxon>
        <taxon>Pseudomonadaceae</taxon>
        <taxon>Pseudomonas</taxon>
    </lineage>
</organism>
<dbReference type="AlphaFoldDB" id="A0A2X2CR33"/>
<dbReference type="InterPro" id="IPR000160">
    <property type="entry name" value="GGDEF_dom"/>
</dbReference>
<evidence type="ECO:0000256" key="2">
    <source>
        <dbReference type="ARBA" id="ARBA00004533"/>
    </source>
</evidence>
<dbReference type="Proteomes" id="UP000250443">
    <property type="component" value="Unassembled WGS sequence"/>
</dbReference>
<dbReference type="InterPro" id="IPR050469">
    <property type="entry name" value="Diguanylate_Cyclase"/>
</dbReference>
<dbReference type="GO" id="GO:0043709">
    <property type="term" value="P:cell adhesion involved in single-species biofilm formation"/>
    <property type="evidence" value="ECO:0007669"/>
    <property type="project" value="TreeGrafter"/>
</dbReference>
<dbReference type="EMBL" id="JADMCD010000018">
    <property type="protein sequence ID" value="MBF8643525.1"/>
    <property type="molecule type" value="Genomic_DNA"/>
</dbReference>
<comment type="subcellular location">
    <subcellularLocation>
        <location evidence="2">Cell inner membrane</location>
    </subcellularLocation>
</comment>
<dbReference type="SMART" id="SM00267">
    <property type="entry name" value="GGDEF"/>
    <property type="match status" value="1"/>
</dbReference>
<comment type="cofactor">
    <cofactor evidence="1">
        <name>Mg(2+)</name>
        <dbReference type="ChEBI" id="CHEBI:18420"/>
    </cofactor>
</comment>
<keyword evidence="8" id="KW-0548">Nucleotidyltransferase</keyword>
<feature type="domain" description="GGDEF" evidence="6">
    <location>
        <begin position="183"/>
        <end position="316"/>
    </location>
</feature>
<evidence type="ECO:0000313" key="8">
    <source>
        <dbReference type="EMBL" id="SPZ08116.1"/>
    </source>
</evidence>
<evidence type="ECO:0000259" key="6">
    <source>
        <dbReference type="PROSITE" id="PS50887"/>
    </source>
</evidence>
<dbReference type="InterPro" id="IPR043128">
    <property type="entry name" value="Rev_trsase/Diguanyl_cyclase"/>
</dbReference>
<name>A0A2X2CR33_PSELU</name>
<dbReference type="InterPro" id="IPR013656">
    <property type="entry name" value="PAS_4"/>
</dbReference>
<dbReference type="SUPFAM" id="SSF55073">
    <property type="entry name" value="Nucleotide cyclase"/>
    <property type="match status" value="1"/>
</dbReference>
<dbReference type="EC" id="2.7.7.65" evidence="3"/>
<dbReference type="Pfam" id="PF08448">
    <property type="entry name" value="PAS_4"/>
    <property type="match status" value="1"/>
</dbReference>
<dbReference type="CDD" id="cd01949">
    <property type="entry name" value="GGDEF"/>
    <property type="match status" value="1"/>
</dbReference>
<dbReference type="GO" id="GO:0005886">
    <property type="term" value="C:plasma membrane"/>
    <property type="evidence" value="ECO:0007669"/>
    <property type="project" value="UniProtKB-SubCell"/>
</dbReference>
<dbReference type="InterPro" id="IPR035965">
    <property type="entry name" value="PAS-like_dom_sf"/>
</dbReference>
<evidence type="ECO:0000256" key="3">
    <source>
        <dbReference type="ARBA" id="ARBA00012528"/>
    </source>
</evidence>
<dbReference type="GO" id="GO:1902201">
    <property type="term" value="P:negative regulation of bacterial-type flagellum-dependent cell motility"/>
    <property type="evidence" value="ECO:0007669"/>
    <property type="project" value="TreeGrafter"/>
</dbReference>
<dbReference type="NCBIfam" id="TIGR00254">
    <property type="entry name" value="GGDEF"/>
    <property type="match status" value="1"/>
</dbReference>
<keyword evidence="8" id="KW-0808">Transferase</keyword>